<sequence>MKKPIQINFILYKFEVSVHERSDLDAASMFAYLLSSTAMRAWTVIDGIPLTALHYPHAPAEDVGACALLGFLEGTGLLHHDTAGIQAWFDELTKHLICLASMGKDSHPADLLLSQALTPRLKESAGTEADDNMKNFLDFAQLQADSLSPTGGPGFEECG</sequence>
<gene>
    <name evidence="1" type="ORF">T10_7569</name>
</gene>
<dbReference type="EMBL" id="JYDO01000311">
    <property type="protein sequence ID" value="KRZ65663.1"/>
    <property type="molecule type" value="Genomic_DNA"/>
</dbReference>
<name>A0A0V1M1T5_9BILA</name>
<dbReference type="OrthoDB" id="10488536at2759"/>
<proteinExistence type="predicted"/>
<evidence type="ECO:0000313" key="2">
    <source>
        <dbReference type="Proteomes" id="UP000054843"/>
    </source>
</evidence>
<evidence type="ECO:0000313" key="1">
    <source>
        <dbReference type="EMBL" id="KRZ65663.1"/>
    </source>
</evidence>
<reference evidence="1 2" key="1">
    <citation type="submission" date="2015-01" db="EMBL/GenBank/DDBJ databases">
        <title>Evolution of Trichinella species and genotypes.</title>
        <authorList>
            <person name="Korhonen P.K."/>
            <person name="Edoardo P."/>
            <person name="Giuseppe L.R."/>
            <person name="Gasser R.B."/>
        </authorList>
    </citation>
    <scope>NUCLEOTIDE SEQUENCE [LARGE SCALE GENOMIC DNA]</scope>
    <source>
        <strain evidence="1">ISS1980</strain>
    </source>
</reference>
<keyword evidence="2" id="KW-1185">Reference proteome</keyword>
<protein>
    <submittedName>
        <fullName evidence="1">Uncharacterized protein</fullName>
    </submittedName>
</protein>
<accession>A0A0V1M1T5</accession>
<organism evidence="1 2">
    <name type="scientific">Trichinella papuae</name>
    <dbReference type="NCBI Taxonomy" id="268474"/>
    <lineage>
        <taxon>Eukaryota</taxon>
        <taxon>Metazoa</taxon>
        <taxon>Ecdysozoa</taxon>
        <taxon>Nematoda</taxon>
        <taxon>Enoplea</taxon>
        <taxon>Dorylaimia</taxon>
        <taxon>Trichinellida</taxon>
        <taxon>Trichinellidae</taxon>
        <taxon>Trichinella</taxon>
    </lineage>
</organism>
<comment type="caution">
    <text evidence="1">The sequence shown here is derived from an EMBL/GenBank/DDBJ whole genome shotgun (WGS) entry which is preliminary data.</text>
</comment>
<dbReference type="Proteomes" id="UP000054843">
    <property type="component" value="Unassembled WGS sequence"/>
</dbReference>
<dbReference type="STRING" id="268474.A0A0V1M1T5"/>
<dbReference type="AlphaFoldDB" id="A0A0V1M1T5"/>